<dbReference type="PANTHER" id="PTHR10357">
    <property type="entry name" value="ALPHA-AMYLASE FAMILY MEMBER"/>
    <property type="match status" value="1"/>
</dbReference>
<dbReference type="GO" id="GO:0005975">
    <property type="term" value="P:carbohydrate metabolic process"/>
    <property type="evidence" value="ECO:0007669"/>
    <property type="project" value="InterPro"/>
</dbReference>
<dbReference type="InterPro" id="IPR013780">
    <property type="entry name" value="Glyco_hydro_b"/>
</dbReference>
<dbReference type="RefSeq" id="WP_013111927.1">
    <property type="nucleotide sequence ID" value="NC_014148.1"/>
</dbReference>
<dbReference type="STRING" id="521674.Plim_3684"/>
<dbReference type="SMART" id="SM00642">
    <property type="entry name" value="Aamy"/>
    <property type="match status" value="1"/>
</dbReference>
<evidence type="ECO:0000259" key="1">
    <source>
        <dbReference type="SMART" id="SM00642"/>
    </source>
</evidence>
<keyword evidence="3" id="KW-1185">Reference proteome</keyword>
<dbReference type="CDD" id="cd11324">
    <property type="entry name" value="AmyAc_Amylosucrase"/>
    <property type="match status" value="1"/>
</dbReference>
<dbReference type="KEGG" id="plm:Plim_3684"/>
<dbReference type="Proteomes" id="UP000002220">
    <property type="component" value="Chromosome"/>
</dbReference>
<dbReference type="OrthoDB" id="9805159at2"/>
<accession>D5SVY6</accession>
<dbReference type="AlphaFoldDB" id="D5SVY6"/>
<gene>
    <name evidence="2" type="ordered locus">Plim_3684</name>
</gene>
<evidence type="ECO:0000313" key="3">
    <source>
        <dbReference type="Proteomes" id="UP000002220"/>
    </source>
</evidence>
<dbReference type="PANTHER" id="PTHR10357:SF213">
    <property type="entry name" value="ALPHA AMYLASE CATALYTIC REGION"/>
    <property type="match status" value="1"/>
</dbReference>
<dbReference type="CAZy" id="GH13">
    <property type="family name" value="Glycoside Hydrolase Family 13"/>
</dbReference>
<dbReference type="Gene3D" id="3.90.400.10">
    <property type="entry name" value="Oligo-1,6-glucosidase, Domain 2"/>
    <property type="match status" value="1"/>
</dbReference>
<dbReference type="EMBL" id="CP001744">
    <property type="protein sequence ID" value="ADG69496.1"/>
    <property type="molecule type" value="Genomic_DNA"/>
</dbReference>
<sequence length="663" mass="75911">MSSLPEASLPHRSTSAPLSDGELRKLKLRLIDRMQRRFGGDFPDGDWDLLERRLQEQHQLLFQSFYQLYGDRFDSFYHLEELMAVVFRSVLERPAELKAFDALRESDKDWYLAPRLMGAMCYVDLFAGTLRNLEAKIPYLIELGITYLHLMPIYKVHSTDCDGGYAVSDYRTINPRFGTMEDLEHLATQLRRHGISLVLDFVFNHTSDEHQWAQRALNGERDYQDYYLFFKDRVLPDQYERTLVEVFPEEHPGAFTYQTALGQWVWTTFYTSQWDLNYRNPEVLVRMLDELLFLANRGVEIVRLDAIAFIWKELGTNCQNLPQAHTIVSVLNAATQIAAPAVVFKSEAIVHPDEVRTYIHRAECVLSYNPELMALLWESLATRNIRTLLASVRKRFPLPDGCVWVNYIRSHDDIGWSITDEEIREAGYDPVAHRRFLTQFYTGRVEGSFAEGVPFQENSSTGDARVSGTCASLAGLGKAIRNQDPVEIDLAIGRVLLLYGVVMTIGGIPLIYLGDEIGSLNDERYLDDPLRKADSRWIHRPQFPWEQMQEVADHDTPAARIHDGILKLGIIRRQNLALRPGKTEFVGTGNDHVLGYFRTHAQASVLILANFTEQVEAVEGRILRGLGLRRTVIDQVSGMTISSGTTLELQPYQFMILDRQGSR</sequence>
<dbReference type="Gene3D" id="3.20.20.80">
    <property type="entry name" value="Glycosidases"/>
    <property type="match status" value="1"/>
</dbReference>
<dbReference type="SUPFAM" id="SSF51445">
    <property type="entry name" value="(Trans)glycosidases"/>
    <property type="match status" value="1"/>
</dbReference>
<dbReference type="Gene3D" id="2.60.40.1180">
    <property type="entry name" value="Golgi alpha-mannosidase II"/>
    <property type="match status" value="1"/>
</dbReference>
<evidence type="ECO:0000313" key="2">
    <source>
        <dbReference type="EMBL" id="ADG69496.1"/>
    </source>
</evidence>
<organism evidence="2 3">
    <name type="scientific">Planctopirus limnophila (strain ATCC 43296 / DSM 3776 / IFAM 1008 / Mu 290)</name>
    <name type="common">Planctomyces limnophilus</name>
    <dbReference type="NCBI Taxonomy" id="521674"/>
    <lineage>
        <taxon>Bacteria</taxon>
        <taxon>Pseudomonadati</taxon>
        <taxon>Planctomycetota</taxon>
        <taxon>Planctomycetia</taxon>
        <taxon>Planctomycetales</taxon>
        <taxon>Planctomycetaceae</taxon>
        <taxon>Planctopirus</taxon>
    </lineage>
</organism>
<reference evidence="2 3" key="1">
    <citation type="journal article" date="2010" name="Stand. Genomic Sci.">
        <title>Complete genome sequence of Planctomyces limnophilus type strain (Mu 290).</title>
        <authorList>
            <person name="Labutti K."/>
            <person name="Sikorski J."/>
            <person name="Schneider S."/>
            <person name="Nolan M."/>
            <person name="Lucas S."/>
            <person name="Glavina Del Rio T."/>
            <person name="Tice H."/>
            <person name="Cheng J.F."/>
            <person name="Goodwin L."/>
            <person name="Pitluck S."/>
            <person name="Liolios K."/>
            <person name="Ivanova N."/>
            <person name="Mavromatis K."/>
            <person name="Mikhailova N."/>
            <person name="Pati A."/>
            <person name="Chen A."/>
            <person name="Palaniappan K."/>
            <person name="Land M."/>
            <person name="Hauser L."/>
            <person name="Chang Y.J."/>
            <person name="Jeffries C.D."/>
            <person name="Tindall B.J."/>
            <person name="Rohde M."/>
            <person name="Goker M."/>
            <person name="Woyke T."/>
            <person name="Bristow J."/>
            <person name="Eisen J.A."/>
            <person name="Markowitz V."/>
            <person name="Hugenholtz P."/>
            <person name="Kyrpides N.C."/>
            <person name="Klenk H.P."/>
            <person name="Lapidus A."/>
        </authorList>
    </citation>
    <scope>NUCLEOTIDE SEQUENCE [LARGE SCALE GENOMIC DNA]</scope>
    <source>
        <strain evidence="3">ATCC 43296 / DSM 3776 / IFAM 1008 / 290</strain>
    </source>
</reference>
<proteinExistence type="predicted"/>
<dbReference type="HOGENOM" id="CLU_022796_0_0_0"/>
<dbReference type="InterPro" id="IPR044077">
    <property type="entry name" value="Amylosucrase"/>
</dbReference>
<dbReference type="InterPro" id="IPR017853">
    <property type="entry name" value="GH"/>
</dbReference>
<feature type="domain" description="Glycosyl hydrolase family 13 catalytic" evidence="1">
    <location>
        <begin position="120"/>
        <end position="554"/>
    </location>
</feature>
<dbReference type="eggNOG" id="COG0366">
    <property type="taxonomic scope" value="Bacteria"/>
</dbReference>
<dbReference type="GO" id="GO:0047669">
    <property type="term" value="F:amylosucrase activity"/>
    <property type="evidence" value="ECO:0007669"/>
    <property type="project" value="InterPro"/>
</dbReference>
<protein>
    <submittedName>
        <fullName evidence="2">Alpha amylase catalytic region</fullName>
    </submittedName>
</protein>
<dbReference type="SUPFAM" id="SSF51011">
    <property type="entry name" value="Glycosyl hydrolase domain"/>
    <property type="match status" value="1"/>
</dbReference>
<dbReference type="InterPro" id="IPR045857">
    <property type="entry name" value="O16G_dom_2"/>
</dbReference>
<dbReference type="Pfam" id="PF00128">
    <property type="entry name" value="Alpha-amylase"/>
    <property type="match status" value="1"/>
</dbReference>
<dbReference type="InterPro" id="IPR006047">
    <property type="entry name" value="GH13_cat_dom"/>
</dbReference>
<dbReference type="Gene3D" id="1.10.1740.10">
    <property type="match status" value="1"/>
</dbReference>
<name>D5SVY6_PLAL2</name>